<evidence type="ECO:0000256" key="3">
    <source>
        <dbReference type="ARBA" id="ARBA00022475"/>
    </source>
</evidence>
<feature type="transmembrane region" description="Helical" evidence="8">
    <location>
        <begin position="891"/>
        <end position="913"/>
    </location>
</feature>
<feature type="transmembrane region" description="Helical" evidence="8">
    <location>
        <begin position="464"/>
        <end position="489"/>
    </location>
</feature>
<feature type="transmembrane region" description="Helical" evidence="8">
    <location>
        <begin position="853"/>
        <end position="879"/>
    </location>
</feature>
<dbReference type="InterPro" id="IPR000731">
    <property type="entry name" value="SSD"/>
</dbReference>
<evidence type="ECO:0000256" key="1">
    <source>
        <dbReference type="ARBA" id="ARBA00004651"/>
    </source>
</evidence>
<feature type="transmembrane region" description="Helical" evidence="8">
    <location>
        <begin position="815"/>
        <end position="832"/>
    </location>
</feature>
<accession>A0A8R1Y546</accession>
<dbReference type="EMBL" id="CMVM020000258">
    <property type="status" value="NOT_ANNOTATED_CDS"/>
    <property type="molecule type" value="Genomic_DNA"/>
</dbReference>
<evidence type="ECO:0000313" key="11">
    <source>
        <dbReference type="Proteomes" id="UP000024404"/>
    </source>
</evidence>
<feature type="transmembrane region" description="Helical" evidence="8">
    <location>
        <begin position="363"/>
        <end position="386"/>
    </location>
</feature>
<evidence type="ECO:0000259" key="9">
    <source>
        <dbReference type="PROSITE" id="PS50156"/>
    </source>
</evidence>
<dbReference type="PANTHER" id="PTHR10796:SF181">
    <property type="entry name" value="SSD DOMAIN-CONTAINING PROTEIN"/>
    <property type="match status" value="1"/>
</dbReference>
<protein>
    <submittedName>
        <fullName evidence="10">SSD domain-containing protein</fullName>
    </submittedName>
</protein>
<dbReference type="GO" id="GO:0030659">
    <property type="term" value="C:cytoplasmic vesicle membrane"/>
    <property type="evidence" value="ECO:0007669"/>
    <property type="project" value="TreeGrafter"/>
</dbReference>
<dbReference type="AlphaFoldDB" id="A0A8R1Y546"/>
<keyword evidence="7" id="KW-0325">Glycoprotein</keyword>
<dbReference type="PROSITE" id="PS50156">
    <property type="entry name" value="SSD"/>
    <property type="match status" value="1"/>
</dbReference>
<evidence type="ECO:0000256" key="2">
    <source>
        <dbReference type="ARBA" id="ARBA00005585"/>
    </source>
</evidence>
<evidence type="ECO:0000256" key="7">
    <source>
        <dbReference type="ARBA" id="ARBA00023180"/>
    </source>
</evidence>
<keyword evidence="4 8" id="KW-0812">Transmembrane</keyword>
<dbReference type="PANTHER" id="PTHR10796">
    <property type="entry name" value="PATCHED-RELATED"/>
    <property type="match status" value="1"/>
</dbReference>
<evidence type="ECO:0000256" key="4">
    <source>
        <dbReference type="ARBA" id="ARBA00022692"/>
    </source>
</evidence>
<feature type="transmembrane region" description="Helical" evidence="8">
    <location>
        <begin position="392"/>
        <end position="415"/>
    </location>
</feature>
<keyword evidence="3" id="KW-1003">Cell membrane</keyword>
<comment type="subcellular location">
    <subcellularLocation>
        <location evidence="1">Cell membrane</location>
        <topology evidence="1">Multi-pass membrane protein</topology>
    </subcellularLocation>
</comment>
<dbReference type="GO" id="GO:0006897">
    <property type="term" value="P:endocytosis"/>
    <property type="evidence" value="ECO:0007669"/>
    <property type="project" value="TreeGrafter"/>
</dbReference>
<dbReference type="EnsemblMetazoa" id="OVOC9255.1">
    <property type="protein sequence ID" value="OVOC9255.1"/>
    <property type="gene ID" value="WBGene00246064"/>
</dbReference>
<reference evidence="10" key="2">
    <citation type="submission" date="2022-06" db="UniProtKB">
        <authorList>
            <consortium name="EnsemblMetazoa"/>
        </authorList>
    </citation>
    <scope>IDENTIFICATION</scope>
</reference>
<evidence type="ECO:0000256" key="8">
    <source>
        <dbReference type="SAM" id="Phobius"/>
    </source>
</evidence>
<dbReference type="Proteomes" id="UP000024404">
    <property type="component" value="Unassembled WGS sequence"/>
</dbReference>
<evidence type="ECO:0000256" key="5">
    <source>
        <dbReference type="ARBA" id="ARBA00022989"/>
    </source>
</evidence>
<evidence type="ECO:0000313" key="10">
    <source>
        <dbReference type="EnsemblMetazoa" id="OVOC9255.1"/>
    </source>
</evidence>
<dbReference type="Pfam" id="PF02460">
    <property type="entry name" value="Patched"/>
    <property type="match status" value="1"/>
</dbReference>
<feature type="domain" description="SSD" evidence="9">
    <location>
        <begin position="332"/>
        <end position="489"/>
    </location>
</feature>
<feature type="transmembrane region" description="Helical" evidence="8">
    <location>
        <begin position="17"/>
        <end position="39"/>
    </location>
</feature>
<feature type="transmembrane region" description="Helical" evidence="8">
    <location>
        <begin position="789"/>
        <end position="809"/>
    </location>
</feature>
<evidence type="ECO:0000256" key="6">
    <source>
        <dbReference type="ARBA" id="ARBA00023136"/>
    </source>
</evidence>
<dbReference type="OMA" id="FYSITWF"/>
<dbReference type="GO" id="GO:0018996">
    <property type="term" value="P:molting cycle, collagen and cuticulin-based cuticle"/>
    <property type="evidence" value="ECO:0007669"/>
    <property type="project" value="EnsemblMetazoa"/>
</dbReference>
<dbReference type="InterPro" id="IPR051697">
    <property type="entry name" value="Patched_domain-protein"/>
</dbReference>
<name>A0A8R1Y546_ONCVO</name>
<organism evidence="10 11">
    <name type="scientific">Onchocerca volvulus</name>
    <dbReference type="NCBI Taxonomy" id="6282"/>
    <lineage>
        <taxon>Eukaryota</taxon>
        <taxon>Metazoa</taxon>
        <taxon>Ecdysozoa</taxon>
        <taxon>Nematoda</taxon>
        <taxon>Chromadorea</taxon>
        <taxon>Rhabditida</taxon>
        <taxon>Spirurina</taxon>
        <taxon>Spiruromorpha</taxon>
        <taxon>Filarioidea</taxon>
        <taxon>Onchocercidae</taxon>
        <taxon>Onchocerca</taxon>
    </lineage>
</organism>
<sequence>MHFGFLQKSISQFFEHYIVLIIHYPWFFILIPILLTITLSTGLQYRQVAFLNDELGQYIPIKAQAQQELQQLDQLFHIDDFDPFYAIRRYDTKRMGYIIVRSIANDGNVLKPTILDAVLKLWNLIQEIRIEGGRNDSTLDYASICVKFPVSPEFDEIIANILTDKLSRLHEQCVSNPLITAFKMFLNGDLNPKNDTIDQAILKLVANSFASDLLINVCNLLGGITFDEKHRISGAKAIMLPYALRHSTLFQDNLAKKWELKLIDFLLQYPSNIIKISLWTSETIATESANNREKLIKNPSNPSVMNPFNPSVMNPSNPSVANPSILSATNPSTTMLLPCFLTLLLYTILCCCLSSWIYSRPWLAIGGVISVAAAVISGISLLLLLGQHITSIVYLMPFVIFSIGLDNIFISLSAWRSTSLITSFEIRMKKAFSNSSMSITVTSLTDLISFTVGCFAPFQSVRIFCMYAASAISFTYIYQLTFFSAILVLTSKREIAKRHCLTFRKIKSCEKKNYSGSHIFPDVSSCKGQRLCEAQQTIFHSNHLLANFFRTTYSNWLFKSWIRLIILMLFILYLAASIWGCMQMKLGLEPNELLSTNSYGHEALSVMEEYFSDYGSYLHVWMYNLSEFNSSNRQIWMILESEIALYEYTEYTGSSDSWLRAMMQYFRKNNIEITSNNFIYILKNIFLSQPQFARYKRDILFDSTGTLLEVSRILVQLRYVGVSNQSRAMRILRNIAKSSTIKTGVYADFFQFAEQYNAILPGTLSTIAIASFAVITVSLLLIPKTVTSFWITSSIITVNVGILGFMTFWNVRLNFISMITIIMSVGFCNDFASHLAFNFAKDERIDSFERMRIALYNVGVPIVQSASSTIIGVSFLASIDSYIFRSFLKTIILVITIGALHGLLILPILLTLFSNDEKTTYAISRKSKLNTRTLRKTSESTSISAISACL</sequence>
<keyword evidence="11" id="KW-1185">Reference proteome</keyword>
<reference evidence="11" key="1">
    <citation type="submission" date="2013-10" db="EMBL/GenBank/DDBJ databases">
        <title>Genome sequencing of Onchocerca volvulus.</title>
        <authorList>
            <person name="Cotton J."/>
            <person name="Tsai J."/>
            <person name="Stanley E."/>
            <person name="Tracey A."/>
            <person name="Holroyd N."/>
            <person name="Lustigman S."/>
            <person name="Berriman M."/>
        </authorList>
    </citation>
    <scope>NUCLEOTIDE SEQUENCE</scope>
</reference>
<dbReference type="GO" id="GO:0005886">
    <property type="term" value="C:plasma membrane"/>
    <property type="evidence" value="ECO:0007669"/>
    <property type="project" value="UniProtKB-SubCell"/>
</dbReference>
<feature type="transmembrane region" description="Helical" evidence="8">
    <location>
        <begin position="560"/>
        <end position="580"/>
    </location>
</feature>
<feature type="transmembrane region" description="Helical" evidence="8">
    <location>
        <begin position="335"/>
        <end position="356"/>
    </location>
</feature>
<feature type="transmembrane region" description="Helical" evidence="8">
    <location>
        <begin position="758"/>
        <end position="782"/>
    </location>
</feature>
<keyword evidence="6 8" id="KW-0472">Membrane</keyword>
<dbReference type="SUPFAM" id="SSF82866">
    <property type="entry name" value="Multidrug efflux transporter AcrB transmembrane domain"/>
    <property type="match status" value="2"/>
</dbReference>
<proteinExistence type="inferred from homology"/>
<keyword evidence="5 8" id="KW-1133">Transmembrane helix</keyword>
<dbReference type="InterPro" id="IPR003392">
    <property type="entry name" value="PTHD_SSD"/>
</dbReference>
<dbReference type="Gene3D" id="1.20.1640.10">
    <property type="entry name" value="Multidrug efflux transporter AcrB transmembrane domain"/>
    <property type="match status" value="2"/>
</dbReference>
<dbReference type="FunFam" id="1.20.1640.10:FF:000013">
    <property type="entry name" value="PaTched Related family"/>
    <property type="match status" value="1"/>
</dbReference>
<comment type="similarity">
    <text evidence="2">Belongs to the patched family.</text>
</comment>